<dbReference type="AlphaFoldDB" id="A0A934KQZ7"/>
<reference evidence="11 12" key="1">
    <citation type="submission" date="2020-10" db="EMBL/GenBank/DDBJ databases">
        <title>Ca. Dormibacterota MAGs.</title>
        <authorList>
            <person name="Montgomery K."/>
        </authorList>
    </citation>
    <scope>NUCLEOTIDE SEQUENCE [LARGE SCALE GENOMIC DNA]</scope>
    <source>
        <strain evidence="11">Mitchell_Peninsula_5</strain>
    </source>
</reference>
<protein>
    <recommendedName>
        <fullName evidence="3 9">DNA repair protein RecN</fullName>
    </recommendedName>
    <alternativeName>
        <fullName evidence="8 9">Recombination protein N</fullName>
    </alternativeName>
</protein>
<feature type="domain" description="RecF/RecN/SMC N-terminal" evidence="10">
    <location>
        <begin position="5"/>
        <end position="518"/>
    </location>
</feature>
<sequence>MSLVEVRIQDVAVFADALAPLTPGFTALTGETGSGKSVWITALRLALGDRAEGEPVRAGAEAARVSAVFDDASPTLRERLGSIGIPADELTTLTREVSRAGRGWCRINGALVSQAVLREVGEALAEVTLQGASQRLLQRGRQRDLLDLAAGTGELRDQVRRAVAEWRSATASLDEVRRRQAAGAAEVEAARQLVSDLDDLRLVAGEDEQLAIERLRLRNAGSLAQASAGLRRAAAGDDDSAGAADLLAAAVDGARVLEGVDAGLDALTAEATQLLGQLRELGAAARHHGESIGLDESRLADVEGRLDTLARVRRRHGSVEQALQALAAAGDLLGAREDGGTRLGAAEQAVIATRARAGELALQLSERRRVGARRLEADVERALHLLELPHARLRVILDRRADADGVDAGGAMVRCGPAGVDEVELRLATNRNDAPAALDEGPSGGELSRLVLALSACVSEAASPLLVLDEVDTGIGGETAARVGDLLAATGAQRQVIAVTHRAEIASRATTHLLVRKHDTAVGTVASVEPVDGDRRLAEIARLMSGRVTDAALARAVELRGEAVEILATAPGSTRRRRR</sequence>
<evidence type="ECO:0000256" key="9">
    <source>
        <dbReference type="PIRNR" id="PIRNR003128"/>
    </source>
</evidence>
<keyword evidence="6" id="KW-0067">ATP-binding</keyword>
<keyword evidence="5 9" id="KW-0227">DNA damage</keyword>
<comment type="similarity">
    <text evidence="2 9">Belongs to the RecN family.</text>
</comment>
<evidence type="ECO:0000256" key="3">
    <source>
        <dbReference type="ARBA" id="ARBA00021315"/>
    </source>
</evidence>
<dbReference type="Proteomes" id="UP000614410">
    <property type="component" value="Unassembled WGS sequence"/>
</dbReference>
<evidence type="ECO:0000256" key="2">
    <source>
        <dbReference type="ARBA" id="ARBA00009441"/>
    </source>
</evidence>
<dbReference type="PIRSF" id="PIRSF003128">
    <property type="entry name" value="RecN"/>
    <property type="match status" value="1"/>
</dbReference>
<evidence type="ECO:0000256" key="6">
    <source>
        <dbReference type="ARBA" id="ARBA00022840"/>
    </source>
</evidence>
<dbReference type="GO" id="GO:0006281">
    <property type="term" value="P:DNA repair"/>
    <property type="evidence" value="ECO:0007669"/>
    <property type="project" value="UniProtKB-KW"/>
</dbReference>
<dbReference type="GO" id="GO:0006310">
    <property type="term" value="P:DNA recombination"/>
    <property type="evidence" value="ECO:0007669"/>
    <property type="project" value="InterPro"/>
</dbReference>
<keyword evidence="4" id="KW-0547">Nucleotide-binding</keyword>
<organism evidence="11 12">
    <name type="scientific">Candidatus Amunia macphersoniae</name>
    <dbReference type="NCBI Taxonomy" id="3127014"/>
    <lineage>
        <taxon>Bacteria</taxon>
        <taxon>Bacillati</taxon>
        <taxon>Candidatus Dormiibacterota</taxon>
        <taxon>Candidatus Dormibacteria</taxon>
        <taxon>Candidatus Aeolococcales</taxon>
        <taxon>Candidatus Aeolococcaceae</taxon>
        <taxon>Candidatus Amunia</taxon>
    </lineage>
</organism>
<proteinExistence type="inferred from homology"/>
<dbReference type="SUPFAM" id="SSF52540">
    <property type="entry name" value="P-loop containing nucleoside triphosphate hydrolases"/>
    <property type="match status" value="1"/>
</dbReference>
<keyword evidence="7 9" id="KW-0234">DNA repair</keyword>
<evidence type="ECO:0000313" key="11">
    <source>
        <dbReference type="EMBL" id="MBJ7610215.1"/>
    </source>
</evidence>
<dbReference type="InterPro" id="IPR004604">
    <property type="entry name" value="DNA_recomb/repair_RecN"/>
</dbReference>
<dbReference type="Pfam" id="PF02463">
    <property type="entry name" value="SMC_N"/>
    <property type="match status" value="1"/>
</dbReference>
<dbReference type="EMBL" id="JAEKNN010000058">
    <property type="protein sequence ID" value="MBJ7610215.1"/>
    <property type="molecule type" value="Genomic_DNA"/>
</dbReference>
<evidence type="ECO:0000313" key="12">
    <source>
        <dbReference type="Proteomes" id="UP000614410"/>
    </source>
</evidence>
<comment type="caution">
    <text evidence="11">The sequence shown here is derived from an EMBL/GenBank/DDBJ whole genome shotgun (WGS) entry which is preliminary data.</text>
</comment>
<dbReference type="PANTHER" id="PTHR11059:SF0">
    <property type="entry name" value="DNA REPAIR PROTEIN RECN"/>
    <property type="match status" value="1"/>
</dbReference>
<gene>
    <name evidence="11" type="ORF">JF887_12410</name>
</gene>
<evidence type="ECO:0000259" key="10">
    <source>
        <dbReference type="Pfam" id="PF02463"/>
    </source>
</evidence>
<evidence type="ECO:0000256" key="4">
    <source>
        <dbReference type="ARBA" id="ARBA00022741"/>
    </source>
</evidence>
<dbReference type="InterPro" id="IPR027417">
    <property type="entry name" value="P-loop_NTPase"/>
</dbReference>
<dbReference type="InterPro" id="IPR003395">
    <property type="entry name" value="RecF/RecN/SMC_N"/>
</dbReference>
<evidence type="ECO:0000256" key="7">
    <source>
        <dbReference type="ARBA" id="ARBA00023204"/>
    </source>
</evidence>
<evidence type="ECO:0000256" key="8">
    <source>
        <dbReference type="ARBA" id="ARBA00033408"/>
    </source>
</evidence>
<dbReference type="GO" id="GO:0005524">
    <property type="term" value="F:ATP binding"/>
    <property type="evidence" value="ECO:0007669"/>
    <property type="project" value="UniProtKB-KW"/>
</dbReference>
<name>A0A934KQZ7_9BACT</name>
<accession>A0A934KQZ7</accession>
<evidence type="ECO:0000256" key="5">
    <source>
        <dbReference type="ARBA" id="ARBA00022763"/>
    </source>
</evidence>
<dbReference type="Gene3D" id="3.40.50.300">
    <property type="entry name" value="P-loop containing nucleotide triphosphate hydrolases"/>
    <property type="match status" value="2"/>
</dbReference>
<comment type="function">
    <text evidence="1 9">May be involved in recombinational repair of damaged DNA.</text>
</comment>
<dbReference type="PANTHER" id="PTHR11059">
    <property type="entry name" value="DNA REPAIR PROTEIN RECN"/>
    <property type="match status" value="1"/>
</dbReference>
<evidence type="ECO:0000256" key="1">
    <source>
        <dbReference type="ARBA" id="ARBA00003618"/>
    </source>
</evidence>